<comment type="caution">
    <text evidence="1">The sequence shown here is derived from an EMBL/GenBank/DDBJ whole genome shotgun (WGS) entry which is preliminary data.</text>
</comment>
<dbReference type="AlphaFoldDB" id="A0A9N9F3U1"/>
<keyword evidence="2" id="KW-1185">Reference proteome</keyword>
<evidence type="ECO:0000313" key="1">
    <source>
        <dbReference type="EMBL" id="CAG8507859.1"/>
    </source>
</evidence>
<organism evidence="1 2">
    <name type="scientific">Funneliformis mosseae</name>
    <name type="common">Endomycorrhizal fungus</name>
    <name type="synonym">Glomus mosseae</name>
    <dbReference type="NCBI Taxonomy" id="27381"/>
    <lineage>
        <taxon>Eukaryota</taxon>
        <taxon>Fungi</taxon>
        <taxon>Fungi incertae sedis</taxon>
        <taxon>Mucoromycota</taxon>
        <taxon>Glomeromycotina</taxon>
        <taxon>Glomeromycetes</taxon>
        <taxon>Glomerales</taxon>
        <taxon>Glomeraceae</taxon>
        <taxon>Funneliformis</taxon>
    </lineage>
</organism>
<dbReference type="EMBL" id="CAJVPP010000734">
    <property type="protein sequence ID" value="CAG8507859.1"/>
    <property type="molecule type" value="Genomic_DNA"/>
</dbReference>
<reference evidence="1" key="1">
    <citation type="submission" date="2021-06" db="EMBL/GenBank/DDBJ databases">
        <authorList>
            <person name="Kallberg Y."/>
            <person name="Tangrot J."/>
            <person name="Rosling A."/>
        </authorList>
    </citation>
    <scope>NUCLEOTIDE SEQUENCE</scope>
    <source>
        <strain evidence="1">87-6 pot B 2015</strain>
    </source>
</reference>
<dbReference type="Proteomes" id="UP000789375">
    <property type="component" value="Unassembled WGS sequence"/>
</dbReference>
<evidence type="ECO:0000313" key="2">
    <source>
        <dbReference type="Proteomes" id="UP000789375"/>
    </source>
</evidence>
<proteinExistence type="predicted"/>
<sequence length="114" mass="13707">MDNFWDEDTNNTKRQRSNPIPVVIKVVNGFDSETFINELKFQHQFMTSGRRFLRLYGVTQKTDTKEYVIFQRWRQNPPHYILDQFENSKYHTENNNDANEDSISQIIYISRPLS</sequence>
<name>A0A9N9F3U1_FUNMO</name>
<accession>A0A9N9F3U1</accession>
<protein>
    <submittedName>
        <fullName evidence="1">8905_t:CDS:1</fullName>
    </submittedName>
</protein>
<gene>
    <name evidence="1" type="ORF">FMOSSE_LOCUS4378</name>
</gene>